<evidence type="ECO:0000313" key="3">
    <source>
        <dbReference type="EMBL" id="ARF55806.1"/>
    </source>
</evidence>
<sequence length="200" mass="21241">MSNDVDAPEPPGGAPAPDSSDAPDDPPAAPDTDRLRATGRWLRRHARHAMVVGVVTAVVGALATVAADQLPKLFEDPPPPCPGAGCDGKSPKSDGCAADAVTWEPTEGNVARIQLRYSKRCGAVWGRIVNGEPGDMVTISVTDGSSRSASIATYHDVYTRMATVGDTFRVRFCAEPGSYTGHTGNWVKYCFEATEHTEWN</sequence>
<evidence type="ECO:0008006" key="5">
    <source>
        <dbReference type="Google" id="ProtNLM"/>
    </source>
</evidence>
<organism evidence="3 4">
    <name type="scientific">Streptomyces gilvosporeus</name>
    <dbReference type="NCBI Taxonomy" id="553510"/>
    <lineage>
        <taxon>Bacteria</taxon>
        <taxon>Bacillati</taxon>
        <taxon>Actinomycetota</taxon>
        <taxon>Actinomycetes</taxon>
        <taxon>Kitasatosporales</taxon>
        <taxon>Streptomycetaceae</taxon>
        <taxon>Streptomyces</taxon>
    </lineage>
</organism>
<feature type="region of interest" description="Disordered" evidence="1">
    <location>
        <begin position="1"/>
        <end position="33"/>
    </location>
</feature>
<keyword evidence="2" id="KW-0472">Membrane</keyword>
<feature type="transmembrane region" description="Helical" evidence="2">
    <location>
        <begin position="49"/>
        <end position="67"/>
    </location>
</feature>
<dbReference type="OrthoDB" id="3386996at2"/>
<keyword evidence="2" id="KW-1133">Transmembrane helix</keyword>
<evidence type="ECO:0000313" key="4">
    <source>
        <dbReference type="Proteomes" id="UP000192726"/>
    </source>
</evidence>
<keyword evidence="2" id="KW-0812">Transmembrane</keyword>
<dbReference type="KEGG" id="sgv:B1H19_17905"/>
<dbReference type="RefSeq" id="WP_083105693.1">
    <property type="nucleotide sequence ID" value="NZ_CP020569.1"/>
</dbReference>
<dbReference type="InterPro" id="IPR021224">
    <property type="entry name" value="DUF2690"/>
</dbReference>
<accession>A0A1V0TS89</accession>
<name>A0A1V0TS89_9ACTN</name>
<protein>
    <recommendedName>
        <fullName evidence="5">DUF2690 domain-containing protein</fullName>
    </recommendedName>
</protein>
<dbReference type="Proteomes" id="UP000192726">
    <property type="component" value="Chromosome"/>
</dbReference>
<evidence type="ECO:0000256" key="2">
    <source>
        <dbReference type="SAM" id="Phobius"/>
    </source>
</evidence>
<keyword evidence="4" id="KW-1185">Reference proteome</keyword>
<evidence type="ECO:0000256" key="1">
    <source>
        <dbReference type="SAM" id="MobiDB-lite"/>
    </source>
</evidence>
<gene>
    <name evidence="3" type="ORF">B1H19_17905</name>
</gene>
<dbReference type="EMBL" id="CP020569">
    <property type="protein sequence ID" value="ARF55806.1"/>
    <property type="molecule type" value="Genomic_DNA"/>
</dbReference>
<dbReference type="STRING" id="553510.B1H19_17905"/>
<dbReference type="AlphaFoldDB" id="A0A1V0TS89"/>
<reference evidence="3 4" key="1">
    <citation type="submission" date="2017-04" db="EMBL/GenBank/DDBJ databases">
        <title>Complete Genome Sequence of Streptomyces gilvosporeus F607, a Capable Producer of Natamycin.</title>
        <authorList>
            <person name="Zong G."/>
            <person name="Zhong C."/>
            <person name="Fu J."/>
            <person name="Qin R."/>
            <person name="Cao G."/>
        </authorList>
    </citation>
    <scope>NUCLEOTIDE SEQUENCE [LARGE SCALE GENOMIC DNA]</scope>
    <source>
        <strain evidence="3 4">F607</strain>
    </source>
</reference>
<dbReference type="Pfam" id="PF10901">
    <property type="entry name" value="DUF2690"/>
    <property type="match status" value="1"/>
</dbReference>
<proteinExistence type="predicted"/>